<dbReference type="AlphaFoldDB" id="A0A6N3GWI2"/>
<evidence type="ECO:0008006" key="2">
    <source>
        <dbReference type="Google" id="ProtNLM"/>
    </source>
</evidence>
<reference evidence="1" key="1">
    <citation type="submission" date="2019-11" db="EMBL/GenBank/DDBJ databases">
        <authorList>
            <person name="Feng L."/>
        </authorList>
    </citation>
    <scope>NUCLEOTIDE SEQUENCE</scope>
    <source>
        <strain evidence="1">CTertiumLFYP3</strain>
    </source>
</reference>
<dbReference type="EMBL" id="CACRTO010000049">
    <property type="protein sequence ID" value="VYU68321.1"/>
    <property type="molecule type" value="Genomic_DNA"/>
</dbReference>
<proteinExistence type="predicted"/>
<name>A0A6N3GWI2_9CLOT</name>
<accession>A0A6N3GWI2</accession>
<gene>
    <name evidence="1" type="ORF">CTLFYP3_00130</name>
</gene>
<sequence>MTGVFNKDNIKILKGRLGLLNNIEKAREAIINREYDKAKLYAKEALVMDSSSAEVENLLGVIEELTGSKKIAQCYYRAALDFDPTYLPAANNLKRLTLYNSGLFDIDIGEVH</sequence>
<dbReference type="InterPro" id="IPR011990">
    <property type="entry name" value="TPR-like_helical_dom_sf"/>
</dbReference>
<dbReference type="RefSeq" id="WP_421755832.1">
    <property type="nucleotide sequence ID" value="NZ_CACRTO010000049.1"/>
</dbReference>
<protein>
    <recommendedName>
        <fullName evidence="2">Tetratricopeptide repeat protein</fullName>
    </recommendedName>
</protein>
<dbReference type="SUPFAM" id="SSF48452">
    <property type="entry name" value="TPR-like"/>
    <property type="match status" value="1"/>
</dbReference>
<organism evidence="1">
    <name type="scientific">Clostridium tertium</name>
    <dbReference type="NCBI Taxonomy" id="1559"/>
    <lineage>
        <taxon>Bacteria</taxon>
        <taxon>Bacillati</taxon>
        <taxon>Bacillota</taxon>
        <taxon>Clostridia</taxon>
        <taxon>Eubacteriales</taxon>
        <taxon>Clostridiaceae</taxon>
        <taxon>Clostridium</taxon>
    </lineage>
</organism>
<evidence type="ECO:0000313" key="1">
    <source>
        <dbReference type="EMBL" id="VYU68321.1"/>
    </source>
</evidence>
<dbReference type="Gene3D" id="1.25.40.10">
    <property type="entry name" value="Tetratricopeptide repeat domain"/>
    <property type="match status" value="1"/>
</dbReference>